<feature type="domain" description="EamA" evidence="8">
    <location>
        <begin position="8"/>
        <end position="141"/>
    </location>
</feature>
<evidence type="ECO:0000313" key="10">
    <source>
        <dbReference type="Proteomes" id="UP001652445"/>
    </source>
</evidence>
<feature type="transmembrane region" description="Helical" evidence="7">
    <location>
        <begin position="101"/>
        <end position="118"/>
    </location>
</feature>
<evidence type="ECO:0000256" key="7">
    <source>
        <dbReference type="SAM" id="Phobius"/>
    </source>
</evidence>
<dbReference type="RefSeq" id="WP_262687806.1">
    <property type="nucleotide sequence ID" value="NZ_JAOQIO010000110.1"/>
</dbReference>
<dbReference type="Pfam" id="PF00892">
    <property type="entry name" value="EamA"/>
    <property type="match status" value="2"/>
</dbReference>
<keyword evidence="4 7" id="KW-0812">Transmembrane</keyword>
<feature type="transmembrane region" description="Helical" evidence="7">
    <location>
        <begin position="256"/>
        <end position="273"/>
    </location>
</feature>
<keyword evidence="6 7" id="KW-0472">Membrane</keyword>
<evidence type="ECO:0000256" key="6">
    <source>
        <dbReference type="ARBA" id="ARBA00023136"/>
    </source>
</evidence>
<evidence type="ECO:0000256" key="4">
    <source>
        <dbReference type="ARBA" id="ARBA00022692"/>
    </source>
</evidence>
<feature type="transmembrane region" description="Helical" evidence="7">
    <location>
        <begin position="130"/>
        <end position="147"/>
    </location>
</feature>
<protein>
    <submittedName>
        <fullName evidence="9">DMT family transporter</fullName>
    </submittedName>
</protein>
<keyword evidence="5 7" id="KW-1133">Transmembrane helix</keyword>
<comment type="subcellular location">
    <subcellularLocation>
        <location evidence="1">Cell membrane</location>
        <topology evidence="1">Multi-pass membrane protein</topology>
    </subcellularLocation>
</comment>
<evidence type="ECO:0000256" key="2">
    <source>
        <dbReference type="ARBA" id="ARBA00007362"/>
    </source>
</evidence>
<dbReference type="InterPro" id="IPR037185">
    <property type="entry name" value="EmrE-like"/>
</dbReference>
<feature type="transmembrane region" description="Helical" evidence="7">
    <location>
        <begin position="279"/>
        <end position="297"/>
    </location>
</feature>
<dbReference type="InterPro" id="IPR050638">
    <property type="entry name" value="AA-Vitamin_Transporters"/>
</dbReference>
<evidence type="ECO:0000259" key="8">
    <source>
        <dbReference type="Pfam" id="PF00892"/>
    </source>
</evidence>
<organism evidence="9 10">
    <name type="scientific">Paenibacillus baimaensis</name>
    <dbReference type="NCBI Taxonomy" id="2982185"/>
    <lineage>
        <taxon>Bacteria</taxon>
        <taxon>Bacillati</taxon>
        <taxon>Bacillota</taxon>
        <taxon>Bacilli</taxon>
        <taxon>Bacillales</taxon>
        <taxon>Paenibacillaceae</taxon>
        <taxon>Paenibacillus</taxon>
    </lineage>
</organism>
<evidence type="ECO:0000256" key="3">
    <source>
        <dbReference type="ARBA" id="ARBA00022475"/>
    </source>
</evidence>
<dbReference type="PANTHER" id="PTHR32322:SF18">
    <property type="entry name" value="S-ADENOSYLMETHIONINE_S-ADENOSYLHOMOCYSTEINE TRANSPORTER"/>
    <property type="match status" value="1"/>
</dbReference>
<reference evidence="9 10" key="1">
    <citation type="submission" date="2022-09" db="EMBL/GenBank/DDBJ databases">
        <authorList>
            <person name="Han X.L."/>
            <person name="Wang Q."/>
            <person name="Lu T."/>
        </authorList>
    </citation>
    <scope>NUCLEOTIDE SEQUENCE [LARGE SCALE GENOMIC DNA]</scope>
    <source>
        <strain evidence="9 10">WQ 127069</strain>
    </source>
</reference>
<feature type="domain" description="EamA" evidence="8">
    <location>
        <begin position="155"/>
        <end position="296"/>
    </location>
</feature>
<gene>
    <name evidence="9" type="ORF">OB236_32895</name>
</gene>
<dbReference type="Gene3D" id="1.10.3730.20">
    <property type="match status" value="1"/>
</dbReference>
<dbReference type="Proteomes" id="UP001652445">
    <property type="component" value="Unassembled WGS sequence"/>
</dbReference>
<comment type="caution">
    <text evidence="9">The sequence shown here is derived from an EMBL/GenBank/DDBJ whole genome shotgun (WGS) entry which is preliminary data.</text>
</comment>
<evidence type="ECO:0000313" key="9">
    <source>
        <dbReference type="EMBL" id="MCU6796936.1"/>
    </source>
</evidence>
<feature type="transmembrane region" description="Helical" evidence="7">
    <location>
        <begin position="153"/>
        <end position="172"/>
    </location>
</feature>
<feature type="transmembrane region" description="Helical" evidence="7">
    <location>
        <begin position="223"/>
        <end position="244"/>
    </location>
</feature>
<dbReference type="PROSITE" id="PS51257">
    <property type="entry name" value="PROKAR_LIPOPROTEIN"/>
    <property type="match status" value="1"/>
</dbReference>
<sequence length="311" mass="33944">MNNKPNQIAYVAAALYACIIGCSYLFVKLALESAHPVDLLAHRFTISFAAASILVLFGWFRFNIKLKEVMAIVPLVAIYPVLFFTFQTYGMVDTSSSEAGIIQATVPIFTLLMAMYWLKERPGMRQKLSTLLSVAGVAYLFVSKGIHWHSGGFQGNMLILASAISLAGYGVLARKLLRNISATSITYTMTAIGFVFFNGMNIVRHVENGTLGQYFEPFTNMWFVGSILYLGVMASLVSSFLSNYALSKMEASKMSVFNNVSTLVTVTSGIIFLQEQLTLDTMIGGAAIIAGVIGTNWRRAAKPAATNKVSI</sequence>
<evidence type="ECO:0000256" key="1">
    <source>
        <dbReference type="ARBA" id="ARBA00004651"/>
    </source>
</evidence>
<keyword evidence="3" id="KW-1003">Cell membrane</keyword>
<proteinExistence type="inferred from homology"/>
<dbReference type="PANTHER" id="PTHR32322">
    <property type="entry name" value="INNER MEMBRANE TRANSPORTER"/>
    <property type="match status" value="1"/>
</dbReference>
<feature type="transmembrane region" description="Helical" evidence="7">
    <location>
        <begin position="69"/>
        <end position="89"/>
    </location>
</feature>
<evidence type="ECO:0000256" key="5">
    <source>
        <dbReference type="ARBA" id="ARBA00022989"/>
    </source>
</evidence>
<feature type="transmembrane region" description="Helical" evidence="7">
    <location>
        <begin position="184"/>
        <end position="203"/>
    </location>
</feature>
<comment type="similarity">
    <text evidence="2">Belongs to the EamA transporter family.</text>
</comment>
<dbReference type="InterPro" id="IPR000620">
    <property type="entry name" value="EamA_dom"/>
</dbReference>
<name>A0ABT2UQK3_9BACL</name>
<feature type="transmembrane region" description="Helical" evidence="7">
    <location>
        <begin position="39"/>
        <end position="62"/>
    </location>
</feature>
<feature type="transmembrane region" description="Helical" evidence="7">
    <location>
        <begin position="7"/>
        <end position="27"/>
    </location>
</feature>
<dbReference type="EMBL" id="JAOQIO010000110">
    <property type="protein sequence ID" value="MCU6796936.1"/>
    <property type="molecule type" value="Genomic_DNA"/>
</dbReference>
<keyword evidence="10" id="KW-1185">Reference proteome</keyword>
<accession>A0ABT2UQK3</accession>
<dbReference type="SUPFAM" id="SSF103481">
    <property type="entry name" value="Multidrug resistance efflux transporter EmrE"/>
    <property type="match status" value="2"/>
</dbReference>